<comment type="caution">
    <text evidence="14">The sequence shown here is derived from an EMBL/GenBank/DDBJ whole genome shotgun (WGS) entry which is preliminary data.</text>
</comment>
<feature type="transmembrane region" description="Helical" evidence="13">
    <location>
        <begin position="198"/>
        <end position="219"/>
    </location>
</feature>
<feature type="transmembrane region" description="Helical" evidence="13">
    <location>
        <begin position="56"/>
        <end position="78"/>
    </location>
</feature>
<dbReference type="AlphaFoldDB" id="A0A928Z409"/>
<feature type="transmembrane region" description="Helical" evidence="13">
    <location>
        <begin position="243"/>
        <end position="271"/>
    </location>
</feature>
<evidence type="ECO:0000256" key="1">
    <source>
        <dbReference type="ARBA" id="ARBA00003408"/>
    </source>
</evidence>
<dbReference type="EMBL" id="JADEXQ010000057">
    <property type="protein sequence ID" value="MBE9031249.1"/>
    <property type="molecule type" value="Genomic_DNA"/>
</dbReference>
<feature type="transmembrane region" description="Helical" evidence="13">
    <location>
        <begin position="320"/>
        <end position="346"/>
    </location>
</feature>
<dbReference type="GO" id="GO:0042910">
    <property type="term" value="F:xenobiotic transmembrane transporter activity"/>
    <property type="evidence" value="ECO:0007669"/>
    <property type="project" value="InterPro"/>
</dbReference>
<dbReference type="Proteomes" id="UP000625316">
    <property type="component" value="Unassembled WGS sequence"/>
</dbReference>
<evidence type="ECO:0000256" key="10">
    <source>
        <dbReference type="ARBA" id="ARBA00023065"/>
    </source>
</evidence>
<keyword evidence="6" id="KW-0050">Antiport</keyword>
<dbReference type="InterPro" id="IPR050222">
    <property type="entry name" value="MATE_MdtK"/>
</dbReference>
<feature type="transmembrane region" description="Helical" evidence="13">
    <location>
        <begin position="398"/>
        <end position="416"/>
    </location>
</feature>
<dbReference type="InterPro" id="IPR048279">
    <property type="entry name" value="MdtK-like"/>
</dbReference>
<feature type="transmembrane region" description="Helical" evidence="13">
    <location>
        <begin position="358"/>
        <end position="377"/>
    </location>
</feature>
<organism evidence="14 15">
    <name type="scientific">Romeriopsis navalis LEGE 11480</name>
    <dbReference type="NCBI Taxonomy" id="2777977"/>
    <lineage>
        <taxon>Bacteria</taxon>
        <taxon>Bacillati</taxon>
        <taxon>Cyanobacteriota</taxon>
        <taxon>Cyanophyceae</taxon>
        <taxon>Leptolyngbyales</taxon>
        <taxon>Leptolyngbyaceae</taxon>
        <taxon>Romeriopsis</taxon>
        <taxon>Romeriopsis navalis</taxon>
    </lineage>
</organism>
<keyword evidence="8 13" id="KW-0812">Transmembrane</keyword>
<keyword evidence="9 13" id="KW-1133">Transmembrane helix</keyword>
<feature type="transmembrane region" description="Helical" evidence="13">
    <location>
        <begin position="134"/>
        <end position="152"/>
    </location>
</feature>
<keyword evidence="7" id="KW-1003">Cell membrane</keyword>
<dbReference type="PANTHER" id="PTHR43298:SF2">
    <property type="entry name" value="FMN_FAD EXPORTER YEEO-RELATED"/>
    <property type="match status" value="1"/>
</dbReference>
<dbReference type="GO" id="GO:0015297">
    <property type="term" value="F:antiporter activity"/>
    <property type="evidence" value="ECO:0007669"/>
    <property type="project" value="UniProtKB-KW"/>
</dbReference>
<feature type="transmembrane region" description="Helical" evidence="13">
    <location>
        <begin position="164"/>
        <end position="186"/>
    </location>
</feature>
<comment type="function">
    <text evidence="1">Multidrug efflux pump.</text>
</comment>
<proteinExistence type="inferred from homology"/>
<keyword evidence="11 13" id="KW-0472">Membrane</keyword>
<accession>A0A928Z409</accession>
<dbReference type="InterPro" id="IPR002528">
    <property type="entry name" value="MATE_fam"/>
</dbReference>
<evidence type="ECO:0000256" key="7">
    <source>
        <dbReference type="ARBA" id="ARBA00022475"/>
    </source>
</evidence>
<evidence type="ECO:0000256" key="5">
    <source>
        <dbReference type="ARBA" id="ARBA00022448"/>
    </source>
</evidence>
<dbReference type="Pfam" id="PF01554">
    <property type="entry name" value="MatE"/>
    <property type="match status" value="2"/>
</dbReference>
<dbReference type="GO" id="GO:0006811">
    <property type="term" value="P:monoatomic ion transport"/>
    <property type="evidence" value="ECO:0007669"/>
    <property type="project" value="UniProtKB-KW"/>
</dbReference>
<evidence type="ECO:0000256" key="8">
    <source>
        <dbReference type="ARBA" id="ARBA00022692"/>
    </source>
</evidence>
<keyword evidence="15" id="KW-1185">Reference proteome</keyword>
<evidence type="ECO:0000256" key="6">
    <source>
        <dbReference type="ARBA" id="ARBA00022449"/>
    </source>
</evidence>
<dbReference type="NCBIfam" id="TIGR00797">
    <property type="entry name" value="matE"/>
    <property type="match status" value="1"/>
</dbReference>
<dbReference type="PANTHER" id="PTHR43298">
    <property type="entry name" value="MULTIDRUG RESISTANCE PROTEIN NORM-RELATED"/>
    <property type="match status" value="1"/>
</dbReference>
<evidence type="ECO:0000313" key="14">
    <source>
        <dbReference type="EMBL" id="MBE9031249.1"/>
    </source>
</evidence>
<comment type="similarity">
    <text evidence="3">Belongs to the multi antimicrobial extrusion (MATE) (TC 2.A.66.1) family.</text>
</comment>
<evidence type="ECO:0000256" key="12">
    <source>
        <dbReference type="ARBA" id="ARBA00031636"/>
    </source>
</evidence>
<sequence length="463" mass="49607">MLPIPDRSSITQEIQASITLTIPLAASQLAQAATGFVDTIIMGWLGPNTLAAGGLGAAIFMTCYVGGLGIITGVIPLIAQAHGAQNKPRIRQLTAQGLWLSLFIAIPVMWLLTRAEIIMQWIGQSPAITQPAQTYLNILTGAYFPAIAFIMLRGVVSSIGAPRAPMVIALGGLSFNIIANYVLAFGKLGFPALGLQGVAIASVMNYWGIFLALLLYIFWHRQLKHYHLFAKLKELNLPLLRELLHLGLPIGVSFTTEAGLFSVTTFLMGLISTEILAAHQIVFQTTAIIFMVPLGMSYATTIRVGQWLGSNDHTGIARSAYVGMFLSVSFMLLMATGILLFPTAVIGLYLDLSQPDNAALIPIVSPLLRVAALSLILDGVQTTAAGALRGLQDTKIPMFLSFTAFWIIGLGSGYILGFRLGWGGVGLWSGQAIGVATAALLFVSRFRRLLGQQRARKLSEGVV</sequence>
<feature type="transmembrane region" description="Helical" evidence="13">
    <location>
        <begin position="428"/>
        <end position="446"/>
    </location>
</feature>
<gene>
    <name evidence="14" type="ORF">IQ266_16060</name>
</gene>
<evidence type="ECO:0000256" key="3">
    <source>
        <dbReference type="ARBA" id="ARBA00010199"/>
    </source>
</evidence>
<evidence type="ECO:0000256" key="9">
    <source>
        <dbReference type="ARBA" id="ARBA00022989"/>
    </source>
</evidence>
<reference evidence="14" key="1">
    <citation type="submission" date="2020-10" db="EMBL/GenBank/DDBJ databases">
        <authorList>
            <person name="Castelo-Branco R."/>
            <person name="Eusebio N."/>
            <person name="Adriana R."/>
            <person name="Vieira A."/>
            <person name="Brugerolle De Fraissinette N."/>
            <person name="Rezende De Castro R."/>
            <person name="Schneider M.P."/>
            <person name="Vasconcelos V."/>
            <person name="Leao P.N."/>
        </authorList>
    </citation>
    <scope>NUCLEOTIDE SEQUENCE</scope>
    <source>
        <strain evidence="14">LEGE 11480</strain>
    </source>
</reference>
<feature type="transmembrane region" description="Helical" evidence="13">
    <location>
        <begin position="277"/>
        <end position="299"/>
    </location>
</feature>
<name>A0A928Z409_9CYAN</name>
<dbReference type="PIRSF" id="PIRSF006603">
    <property type="entry name" value="DinF"/>
    <property type="match status" value="1"/>
</dbReference>
<evidence type="ECO:0000256" key="2">
    <source>
        <dbReference type="ARBA" id="ARBA00004651"/>
    </source>
</evidence>
<feature type="transmembrane region" description="Helical" evidence="13">
    <location>
        <begin position="98"/>
        <end position="122"/>
    </location>
</feature>
<comment type="subcellular location">
    <subcellularLocation>
        <location evidence="2">Cell membrane</location>
        <topology evidence="2">Multi-pass membrane protein</topology>
    </subcellularLocation>
</comment>
<evidence type="ECO:0000256" key="4">
    <source>
        <dbReference type="ARBA" id="ARBA00020268"/>
    </source>
</evidence>
<dbReference type="GO" id="GO:0005886">
    <property type="term" value="C:plasma membrane"/>
    <property type="evidence" value="ECO:0007669"/>
    <property type="project" value="UniProtKB-SubCell"/>
</dbReference>
<keyword evidence="10" id="KW-0406">Ion transport</keyword>
<evidence type="ECO:0000256" key="13">
    <source>
        <dbReference type="SAM" id="Phobius"/>
    </source>
</evidence>
<protein>
    <recommendedName>
        <fullName evidence="4">Probable multidrug resistance protein NorM</fullName>
    </recommendedName>
    <alternativeName>
        <fullName evidence="12">Multidrug-efflux transporter</fullName>
    </alternativeName>
</protein>
<dbReference type="RefSeq" id="WP_264326079.1">
    <property type="nucleotide sequence ID" value="NZ_JADEXQ010000057.1"/>
</dbReference>
<evidence type="ECO:0000256" key="11">
    <source>
        <dbReference type="ARBA" id="ARBA00023136"/>
    </source>
</evidence>
<keyword evidence="5" id="KW-0813">Transport</keyword>
<evidence type="ECO:0000313" key="15">
    <source>
        <dbReference type="Proteomes" id="UP000625316"/>
    </source>
</evidence>
<dbReference type="CDD" id="cd13131">
    <property type="entry name" value="MATE_NorM_like"/>
    <property type="match status" value="1"/>
</dbReference>